<dbReference type="GO" id="GO:0016872">
    <property type="term" value="F:intramolecular lyase activity"/>
    <property type="evidence" value="ECO:0007669"/>
    <property type="project" value="InterPro"/>
</dbReference>
<evidence type="ECO:0000256" key="1">
    <source>
        <dbReference type="ARBA" id="ARBA00024426"/>
    </source>
</evidence>
<reference evidence="3 4" key="1">
    <citation type="journal article" date="2018" name="Nat. Genet.">
        <title>Extensive intraspecific gene order and gene structural variations between Mo17 and other maize genomes.</title>
        <authorList>
            <person name="Sun S."/>
            <person name="Zhou Y."/>
            <person name="Chen J."/>
            <person name="Shi J."/>
            <person name="Zhao H."/>
            <person name="Zhao H."/>
            <person name="Song W."/>
            <person name="Zhang M."/>
            <person name="Cui Y."/>
            <person name="Dong X."/>
            <person name="Liu H."/>
            <person name="Ma X."/>
            <person name="Jiao Y."/>
            <person name="Wang B."/>
            <person name="Wei X."/>
            <person name="Stein J.C."/>
            <person name="Glaubitz J.C."/>
            <person name="Lu F."/>
            <person name="Yu G."/>
            <person name="Liang C."/>
            <person name="Fengler K."/>
            <person name="Li B."/>
            <person name="Rafalski A."/>
            <person name="Schnable P.S."/>
            <person name="Ware D.H."/>
            <person name="Buckler E.S."/>
            <person name="Lai J."/>
        </authorList>
    </citation>
    <scope>NUCLEOTIDE SEQUENCE [LARGE SCALE GENOMIC DNA]</scope>
    <source>
        <strain evidence="4">cv. Missouri 17</strain>
        <tissue evidence="3">Seedling</tissue>
    </source>
</reference>
<dbReference type="Gene3D" id="3.50.70.10">
    <property type="match status" value="1"/>
</dbReference>
<protein>
    <recommendedName>
        <fullName evidence="1">Chalcone--flavanone isomerase</fullName>
    </recommendedName>
</protein>
<accession>A0A3L6DHN8</accession>
<name>A0A3L6DIU1_MAIZE</name>
<proteinExistence type="predicted"/>
<accession>A0A3L6DIU1</accession>
<dbReference type="EMBL" id="NCVQ01000010">
    <property type="protein sequence ID" value="PWZ08126.1"/>
    <property type="molecule type" value="Genomic_DNA"/>
</dbReference>
<dbReference type="InterPro" id="IPR016087">
    <property type="entry name" value="Chalcone_isomerase"/>
</dbReference>
<organism evidence="3">
    <name type="scientific">Zea mays</name>
    <name type="common">Maize</name>
    <dbReference type="NCBI Taxonomy" id="4577"/>
    <lineage>
        <taxon>Eukaryota</taxon>
        <taxon>Viridiplantae</taxon>
        <taxon>Streptophyta</taxon>
        <taxon>Embryophyta</taxon>
        <taxon>Tracheophyta</taxon>
        <taxon>Spermatophyta</taxon>
        <taxon>Magnoliopsida</taxon>
        <taxon>Liliopsida</taxon>
        <taxon>Poales</taxon>
        <taxon>Poaceae</taxon>
        <taxon>PACMAD clade</taxon>
        <taxon>Panicoideae</taxon>
        <taxon>Andropogonodae</taxon>
        <taxon>Andropogoneae</taxon>
        <taxon>Tripsacinae</taxon>
        <taxon>Zea</taxon>
    </lineage>
</organism>
<dbReference type="InterPro" id="IPR016088">
    <property type="entry name" value="Chalcone_isomerase_3-sand"/>
</dbReference>
<sequence length="455" mass="50623">MKPNQLILSYVDIHRVYRYEIQPEFPVSHDLGLNLFSQAGTVLGTSLRHHRKICSSGNAMVHGAFNRLNKLSRALYFWLSRPSDPKILRWLESVAATSSRSCQLRFNQMGSHMQNLTKLQFSFPMREEQAVQLILARLASATIGRLLNEQQRACNLLTLAGAVAIVPPLENISSLLLAESIASRNIDSDIRRLVDQPYVEGKCLSCACPSVPSTIFQEDPIEPKTGIKFPTFLEDDSSPSAAVLVGIGFKGMRVMRVKNLNLYAFGLYMQPTSIREKLGPKYASFPTDKLMENPDFYSDLLRENLDIRVRLVVNYNGLSVGAVRDVFEKSLGLRLQKVLRGSASTAILSSSVECRTDRSSAFPFNQMNPNTDFHCLKTFGSHFTEDIAIPSGTKIDFCQTSDGKLITEIDGKQIGAVRSKDLCKAFFDMYIGDSPVSLEAKKVVAQNVAGLIGRR</sequence>
<feature type="domain" description="Chalcone isomerase" evidence="2">
    <location>
        <begin position="244"/>
        <end position="444"/>
    </location>
</feature>
<dbReference type="EMBL" id="NCVQ01000010">
    <property type="protein sequence ID" value="PWZ08127.1"/>
    <property type="molecule type" value="Genomic_DNA"/>
</dbReference>
<evidence type="ECO:0000259" key="2">
    <source>
        <dbReference type="Pfam" id="PF16035"/>
    </source>
</evidence>
<dbReference type="ExpressionAtlas" id="A0A3L6DIU1">
    <property type="expression patterns" value="baseline and differential"/>
</dbReference>
<evidence type="ECO:0000313" key="4">
    <source>
        <dbReference type="Proteomes" id="UP000251960"/>
    </source>
</evidence>
<evidence type="ECO:0000313" key="3">
    <source>
        <dbReference type="EMBL" id="PWZ08126.1"/>
    </source>
</evidence>
<dbReference type="Proteomes" id="UP000251960">
    <property type="component" value="Chromosome 9"/>
</dbReference>
<dbReference type="PANTHER" id="PTHR47284">
    <property type="entry name" value="FATTY-ACID-BINDING PROTEIN 2"/>
    <property type="match status" value="1"/>
</dbReference>
<dbReference type="PANTHER" id="PTHR47284:SF1">
    <property type="entry name" value="CHALCONE--FLAVANONE ISOMERASE"/>
    <property type="match status" value="1"/>
</dbReference>
<dbReference type="SUPFAM" id="SSF54626">
    <property type="entry name" value="Chalcone isomerase"/>
    <property type="match status" value="1"/>
</dbReference>
<dbReference type="Pfam" id="PF16035">
    <property type="entry name" value="Chalcone_2"/>
    <property type="match status" value="1"/>
</dbReference>
<comment type="caution">
    <text evidence="3">The sequence shown here is derived from an EMBL/GenBank/DDBJ whole genome shotgun (WGS) entry which is preliminary data.</text>
</comment>
<dbReference type="InterPro" id="IPR036298">
    <property type="entry name" value="Chalcone_isomerase_sf"/>
</dbReference>
<dbReference type="AlphaFoldDB" id="A0A3L6DIU1"/>
<gene>
    <name evidence="3" type="ORF">Zm00014a_041827</name>
</gene>